<gene>
    <name evidence="1" type="ORF">ACFQ2K_44915</name>
</gene>
<dbReference type="EMBL" id="JBHTGL010000008">
    <property type="protein sequence ID" value="MFD0628711.1"/>
    <property type="molecule type" value="Genomic_DNA"/>
</dbReference>
<reference evidence="2" key="1">
    <citation type="journal article" date="2019" name="Int. J. Syst. Evol. Microbiol.">
        <title>The Global Catalogue of Microorganisms (GCM) 10K type strain sequencing project: providing services to taxonomists for standard genome sequencing and annotation.</title>
        <authorList>
            <consortium name="The Broad Institute Genomics Platform"/>
            <consortium name="The Broad Institute Genome Sequencing Center for Infectious Disease"/>
            <person name="Wu L."/>
            <person name="Ma J."/>
        </authorList>
    </citation>
    <scope>NUCLEOTIDE SEQUENCE [LARGE SCALE GENOMIC DNA]</scope>
    <source>
        <strain evidence="2">JCM 12607</strain>
    </source>
</reference>
<accession>A0ABW2X816</accession>
<keyword evidence="2" id="KW-1185">Reference proteome</keyword>
<evidence type="ECO:0000313" key="2">
    <source>
        <dbReference type="Proteomes" id="UP001596915"/>
    </source>
</evidence>
<protein>
    <submittedName>
        <fullName evidence="1">Uncharacterized protein</fullName>
    </submittedName>
</protein>
<sequence>MAIPAVVAGQVSTAGLHGEPAPGAARPALLGHTVARAACRTAARLTRTRREARR</sequence>
<name>A0ABW2X816_9ACTN</name>
<organism evidence="1 2">
    <name type="scientific">Streptomyces sanglieri</name>
    <dbReference type="NCBI Taxonomy" id="193460"/>
    <lineage>
        <taxon>Bacteria</taxon>
        <taxon>Bacillati</taxon>
        <taxon>Actinomycetota</taxon>
        <taxon>Actinomycetes</taxon>
        <taxon>Kitasatosporales</taxon>
        <taxon>Streptomycetaceae</taxon>
        <taxon>Streptomyces</taxon>
    </lineage>
</organism>
<comment type="caution">
    <text evidence="1">The sequence shown here is derived from an EMBL/GenBank/DDBJ whole genome shotgun (WGS) entry which is preliminary data.</text>
</comment>
<evidence type="ECO:0000313" key="1">
    <source>
        <dbReference type="EMBL" id="MFD0628711.1"/>
    </source>
</evidence>
<dbReference type="Proteomes" id="UP001596915">
    <property type="component" value="Unassembled WGS sequence"/>
</dbReference>
<proteinExistence type="predicted"/>